<gene>
    <name evidence="3" type="ORF">WA1_28185</name>
</gene>
<dbReference type="PANTHER" id="PTHR38340">
    <property type="entry name" value="S-LAYER PROTEIN"/>
    <property type="match status" value="1"/>
</dbReference>
<accession>A0A139X563</accession>
<dbReference type="OrthoDB" id="3565729at2"/>
<dbReference type="Gene3D" id="2.150.10.10">
    <property type="entry name" value="Serralysin-like metalloprotease, C-terminal"/>
    <property type="match status" value="1"/>
</dbReference>
<evidence type="ECO:0000256" key="2">
    <source>
        <dbReference type="ARBA" id="ARBA00022525"/>
    </source>
</evidence>
<comment type="subcellular location">
    <subcellularLocation>
        <location evidence="1">Secreted</location>
    </subcellularLocation>
</comment>
<protein>
    <recommendedName>
        <fullName evidence="5">Peptidase M10 serralysin C-terminal domain-containing protein</fullName>
    </recommendedName>
</protein>
<evidence type="ECO:0000256" key="1">
    <source>
        <dbReference type="ARBA" id="ARBA00004613"/>
    </source>
</evidence>
<comment type="caution">
    <text evidence="3">The sequence shown here is derived from an EMBL/GenBank/DDBJ whole genome shotgun (WGS) entry which is preliminary data.</text>
</comment>
<dbReference type="EMBL" id="ANNX02000031">
    <property type="protein sequence ID" value="KYC39851.1"/>
    <property type="molecule type" value="Genomic_DNA"/>
</dbReference>
<dbReference type="PANTHER" id="PTHR38340:SF1">
    <property type="entry name" value="S-LAYER PROTEIN"/>
    <property type="match status" value="1"/>
</dbReference>
<dbReference type="AlphaFoldDB" id="A0A139X563"/>
<dbReference type="InterPro" id="IPR011049">
    <property type="entry name" value="Serralysin-like_metalloprot_C"/>
</dbReference>
<dbReference type="SUPFAM" id="SSF51120">
    <property type="entry name" value="beta-Roll"/>
    <property type="match status" value="1"/>
</dbReference>
<evidence type="ECO:0000313" key="4">
    <source>
        <dbReference type="Proteomes" id="UP000076925"/>
    </source>
</evidence>
<evidence type="ECO:0008006" key="5">
    <source>
        <dbReference type="Google" id="ProtNLM"/>
    </source>
</evidence>
<dbReference type="STRING" id="128403.WA1_28185"/>
<name>A0A139X563_9CYAN</name>
<dbReference type="InterPro" id="IPR018511">
    <property type="entry name" value="Hemolysin-typ_Ca-bd_CS"/>
</dbReference>
<keyword evidence="4" id="KW-1185">Reference proteome</keyword>
<dbReference type="PRINTS" id="PR00313">
    <property type="entry name" value="CABNDNGRPT"/>
</dbReference>
<dbReference type="GO" id="GO:0005509">
    <property type="term" value="F:calcium ion binding"/>
    <property type="evidence" value="ECO:0007669"/>
    <property type="project" value="InterPro"/>
</dbReference>
<organism evidence="3 4">
    <name type="scientific">Scytonema hofmannii PCC 7110</name>
    <dbReference type="NCBI Taxonomy" id="128403"/>
    <lineage>
        <taxon>Bacteria</taxon>
        <taxon>Bacillati</taxon>
        <taxon>Cyanobacteriota</taxon>
        <taxon>Cyanophyceae</taxon>
        <taxon>Nostocales</taxon>
        <taxon>Scytonemataceae</taxon>
        <taxon>Scytonema</taxon>
    </lineage>
</organism>
<reference evidence="3 4" key="1">
    <citation type="journal article" date="2013" name="Genome Biol. Evol.">
        <title>Genomes of Stigonematalean cyanobacteria (subsection V) and the evolution of oxygenic photosynthesis from prokaryotes to plastids.</title>
        <authorList>
            <person name="Dagan T."/>
            <person name="Roettger M."/>
            <person name="Stucken K."/>
            <person name="Landan G."/>
            <person name="Koch R."/>
            <person name="Major P."/>
            <person name="Gould S.B."/>
            <person name="Goremykin V.V."/>
            <person name="Rippka R."/>
            <person name="Tandeau de Marsac N."/>
            <person name="Gugger M."/>
            <person name="Lockhart P.J."/>
            <person name="Allen J.F."/>
            <person name="Brune I."/>
            <person name="Maus I."/>
            <person name="Puhler A."/>
            <person name="Martin W.F."/>
        </authorList>
    </citation>
    <scope>NUCLEOTIDE SEQUENCE [LARGE SCALE GENOMIC DNA]</scope>
    <source>
        <strain evidence="3 4">PCC 7110</strain>
    </source>
</reference>
<dbReference type="InterPro" id="IPR050557">
    <property type="entry name" value="RTX_toxin/Mannuronan_C5-epim"/>
</dbReference>
<dbReference type="Pfam" id="PF00353">
    <property type="entry name" value="HemolysinCabind"/>
    <property type="match status" value="1"/>
</dbReference>
<sequence length="287" mass="29784">MASPINDNFAKSAVLTGFSDTDTGTNVGATAEAGEPLHGGNSVFNTKINSVWWSWTASASGNVTIDTLGSSFDTILGVYTGSAVNSLTTITSNDDISSSNAASRVSFSAIAGTTYRIAIDGSNETLTKVQEGSITLNLNLVDITLNGTNQNDTLNGTSGKDTIRGLDGNDTISGLAGDDFLFGGQGNDTLTGGAGADTFVFNPKEGTDTIADFNLSQRDKIGLSGGLTFNDLKFSGNDIIVKGTSLLSPVLNLLDLDLLGLSGNYRLATLQNFDTTQLTENNFTTIS</sequence>
<proteinExistence type="predicted"/>
<keyword evidence="2" id="KW-0964">Secreted</keyword>
<dbReference type="Proteomes" id="UP000076925">
    <property type="component" value="Unassembled WGS sequence"/>
</dbReference>
<dbReference type="PROSITE" id="PS00330">
    <property type="entry name" value="HEMOLYSIN_CALCIUM"/>
    <property type="match status" value="2"/>
</dbReference>
<evidence type="ECO:0000313" key="3">
    <source>
        <dbReference type="EMBL" id="KYC39851.1"/>
    </source>
</evidence>
<dbReference type="InterPro" id="IPR001343">
    <property type="entry name" value="Hemolysn_Ca-bd"/>
</dbReference>
<dbReference type="GO" id="GO:0005576">
    <property type="term" value="C:extracellular region"/>
    <property type="evidence" value="ECO:0007669"/>
    <property type="project" value="UniProtKB-SubCell"/>
</dbReference>
<dbReference type="RefSeq" id="WP_017745742.1">
    <property type="nucleotide sequence ID" value="NZ_KQ976354.1"/>
</dbReference>